<dbReference type="RefSeq" id="WP_032524499.1">
    <property type="nucleotide sequence ID" value="NZ_CP138934.1"/>
</dbReference>
<dbReference type="PANTHER" id="PTHR42110">
    <property type="entry name" value="L-ASPARAGINASE, PUTATIVE (AFU_ORTHOLOGUE AFUA_3G11890)-RELATED"/>
    <property type="match status" value="1"/>
</dbReference>
<dbReference type="OrthoDB" id="9770793at2"/>
<evidence type="ECO:0000313" key="2">
    <source>
        <dbReference type="Proteomes" id="UP000030598"/>
    </source>
</evidence>
<sequence length="321" mass="35620">MSSNFKNLYTSNNPPLQATLIRGSKIESIHKVHAVISDKKGRVLMCAGNPEYKSFIRSALKPFQAIPFVSSGAASKINNASKSIALACGSHSGTKLHSREAFKILWEYDIDINNLKCPILKTSPLEHNCSGKHAAFLATCKKLNWPLESYLKGDHPLQIEIFRIISELLEIPVTEINAERDDCGAPTLYLKLIEMSKLYSLLSSSENAELEQISRAMTTNPIMISDNNKFDTEIIKSSHGKVIGKGGAEGIQCLCKLNDGIGLALKVEDGSRRAKHAVSLHLLKQLDWISELRIQDIEEKVFNFSQGVRIEVKGQLKFQES</sequence>
<dbReference type="eggNOG" id="COG4448">
    <property type="taxonomic scope" value="Bacteria"/>
</dbReference>
<dbReference type="STRING" id="59925.EU91_1018"/>
<comment type="caution">
    <text evidence="1">The sequence shown here is derived from an EMBL/GenBank/DDBJ whole genome shotgun (WGS) entry which is preliminary data.</text>
</comment>
<evidence type="ECO:0000313" key="1">
    <source>
        <dbReference type="EMBL" id="KGF87980.1"/>
    </source>
</evidence>
<protein>
    <recommendedName>
        <fullName evidence="3">Asparaginase</fullName>
    </recommendedName>
</protein>
<dbReference type="InterPro" id="IPR010349">
    <property type="entry name" value="Asparaginase_II"/>
</dbReference>
<evidence type="ECO:0008006" key="3">
    <source>
        <dbReference type="Google" id="ProtNLM"/>
    </source>
</evidence>
<organism evidence="1 2">
    <name type="scientific">Prochlorococcus marinus str. GP2</name>
    <dbReference type="NCBI Taxonomy" id="59925"/>
    <lineage>
        <taxon>Bacteria</taxon>
        <taxon>Bacillati</taxon>
        <taxon>Cyanobacteriota</taxon>
        <taxon>Cyanophyceae</taxon>
        <taxon>Synechococcales</taxon>
        <taxon>Prochlorococcaceae</taxon>
        <taxon>Prochlorococcus</taxon>
    </lineage>
</organism>
<name>A0A0A1ZEY7_PROMR</name>
<dbReference type="AlphaFoldDB" id="A0A0A1ZEY7"/>
<dbReference type="Pfam" id="PF06089">
    <property type="entry name" value="Asparaginase_II"/>
    <property type="match status" value="1"/>
</dbReference>
<gene>
    <name evidence="1" type="ORF">EU91_1018</name>
</gene>
<proteinExistence type="predicted"/>
<dbReference type="Proteomes" id="UP000030598">
    <property type="component" value="Unassembled WGS sequence"/>
</dbReference>
<dbReference type="EMBL" id="JNAH01000004">
    <property type="protein sequence ID" value="KGF87980.1"/>
    <property type="molecule type" value="Genomic_DNA"/>
</dbReference>
<dbReference type="PANTHER" id="PTHR42110:SF1">
    <property type="entry name" value="L-ASPARAGINASE, PUTATIVE (AFU_ORTHOLOGUE AFUA_3G11890)-RELATED"/>
    <property type="match status" value="1"/>
</dbReference>
<accession>A0A0A1ZEY7</accession>
<reference evidence="2" key="1">
    <citation type="journal article" date="2014" name="Sci. Data">
        <title>Genomes of diverse isolates of the marine cyanobacterium Prochlorococcus.</title>
        <authorList>
            <person name="Biller S."/>
            <person name="Berube P."/>
            <person name="Thompson J."/>
            <person name="Kelly L."/>
            <person name="Roggensack S."/>
            <person name="Awad L."/>
            <person name="Roache-Johnson K."/>
            <person name="Ding H."/>
            <person name="Giovannoni S.J."/>
            <person name="Moore L.R."/>
            <person name="Chisholm S.W."/>
        </authorList>
    </citation>
    <scope>NUCLEOTIDE SEQUENCE [LARGE SCALE GENOMIC DNA]</scope>
    <source>
        <strain evidence="2">GP2</strain>
    </source>
</reference>